<protein>
    <submittedName>
        <fullName evidence="1">Uncharacterized protein</fullName>
    </submittedName>
</protein>
<dbReference type="EMBL" id="CP033896">
    <property type="protein sequence ID" value="AZA12876.1"/>
    <property type="molecule type" value="Genomic_DNA"/>
</dbReference>
<sequence>MACVQWRGFLELVVMEPAELNGGRFYLRPLHDDDRIDDRPLLTTLLGGDQHHAVRQATEDWHTGSRLTWAVCEQTWIDMAALVVAEEQADGSYKVCGYPVGDPTALVPNPDDLERKTYQDAADEGKATVLRWITGYLQRAAVDGQTG</sequence>
<proteinExistence type="predicted"/>
<reference evidence="1 2" key="1">
    <citation type="submission" date="2018-11" db="EMBL/GenBank/DDBJ databases">
        <authorList>
            <person name="Kleinhagauer T."/>
            <person name="Glaeser S.P."/>
            <person name="Spergser J."/>
            <person name="Ruckert C."/>
            <person name="Kaempfer P."/>
            <person name="Busse H.-J."/>
        </authorList>
    </citation>
    <scope>NUCLEOTIDE SEQUENCE [LARGE SCALE GENOMIC DNA]</scope>
    <source>
        <strain evidence="1 2">200CH</strain>
    </source>
</reference>
<evidence type="ECO:0000313" key="1">
    <source>
        <dbReference type="EMBL" id="AZA12876.1"/>
    </source>
</evidence>
<gene>
    <name evidence="1" type="ORF">CCHOA_02295</name>
</gene>
<dbReference type="Proteomes" id="UP000269019">
    <property type="component" value="Chromosome"/>
</dbReference>
<name>A0A3G6J4K5_9CORY</name>
<dbReference type="AlphaFoldDB" id="A0A3G6J4K5"/>
<organism evidence="1 2">
    <name type="scientific">Corynebacterium choanae</name>
    <dbReference type="NCBI Taxonomy" id="1862358"/>
    <lineage>
        <taxon>Bacteria</taxon>
        <taxon>Bacillati</taxon>
        <taxon>Actinomycetota</taxon>
        <taxon>Actinomycetes</taxon>
        <taxon>Mycobacteriales</taxon>
        <taxon>Corynebacteriaceae</taxon>
        <taxon>Corynebacterium</taxon>
    </lineage>
</organism>
<dbReference type="KEGG" id="ccho:CCHOA_02295"/>
<evidence type="ECO:0000313" key="2">
    <source>
        <dbReference type="Proteomes" id="UP000269019"/>
    </source>
</evidence>
<accession>A0A3G6J4K5</accession>
<keyword evidence="2" id="KW-1185">Reference proteome</keyword>